<dbReference type="InterPro" id="IPR035810">
    <property type="entry name" value="PEBP_euk"/>
</dbReference>
<keyword evidence="11" id="KW-1185">Reference proteome</keyword>
<keyword evidence="2" id="KW-0809">Transit peptide</keyword>
<dbReference type="PANTHER" id="PTHR11362">
    <property type="entry name" value="PHOSPHATIDYLETHANOLAMINE-BINDING PROTEIN"/>
    <property type="match status" value="1"/>
</dbReference>
<organism evidence="10 11">
    <name type="scientific">Amblyomma americanum</name>
    <name type="common">Lone star tick</name>
    <dbReference type="NCBI Taxonomy" id="6943"/>
    <lineage>
        <taxon>Eukaryota</taxon>
        <taxon>Metazoa</taxon>
        <taxon>Ecdysozoa</taxon>
        <taxon>Arthropoda</taxon>
        <taxon>Chelicerata</taxon>
        <taxon>Arachnida</taxon>
        <taxon>Acari</taxon>
        <taxon>Parasitiformes</taxon>
        <taxon>Ixodida</taxon>
        <taxon>Ixodoidea</taxon>
        <taxon>Ixodidae</taxon>
        <taxon>Amblyomminae</taxon>
        <taxon>Amblyomma</taxon>
    </lineage>
</organism>
<evidence type="ECO:0000256" key="8">
    <source>
        <dbReference type="ARBA" id="ARBA00039444"/>
    </source>
</evidence>
<proteinExistence type="inferred from homology"/>
<keyword evidence="6" id="KW-0687">Ribonucleoprotein</keyword>
<gene>
    <name evidence="10" type="ORF">V5799_013381</name>
</gene>
<dbReference type="Proteomes" id="UP001321473">
    <property type="component" value="Unassembled WGS sequence"/>
</dbReference>
<name>A0AAQ4E616_AMBAM</name>
<evidence type="ECO:0000256" key="7">
    <source>
        <dbReference type="ARBA" id="ARBA00038016"/>
    </source>
</evidence>
<protein>
    <recommendedName>
        <fullName evidence="8">Large ribosomal subunit protein mL38</fullName>
    </recommendedName>
    <alternativeName>
        <fullName evidence="9">39S ribosomal protein L38, mitochondrial</fullName>
    </alternativeName>
</protein>
<evidence type="ECO:0000256" key="2">
    <source>
        <dbReference type="ARBA" id="ARBA00022946"/>
    </source>
</evidence>
<evidence type="ECO:0000256" key="1">
    <source>
        <dbReference type="ARBA" id="ARBA00004173"/>
    </source>
</evidence>
<dbReference type="InterPro" id="IPR008914">
    <property type="entry name" value="PEBP"/>
</dbReference>
<evidence type="ECO:0000256" key="3">
    <source>
        <dbReference type="ARBA" id="ARBA00022980"/>
    </source>
</evidence>
<evidence type="ECO:0000256" key="4">
    <source>
        <dbReference type="ARBA" id="ARBA00023054"/>
    </source>
</evidence>
<dbReference type="EMBL" id="JARKHS020021587">
    <property type="protein sequence ID" value="KAK8770153.1"/>
    <property type="molecule type" value="Genomic_DNA"/>
</dbReference>
<accession>A0AAQ4E616</accession>
<dbReference type="AlphaFoldDB" id="A0AAQ4E616"/>
<dbReference type="Gene3D" id="3.90.280.10">
    <property type="entry name" value="PEBP-like"/>
    <property type="match status" value="1"/>
</dbReference>
<comment type="caution">
    <text evidence="10">The sequence shown here is derived from an EMBL/GenBank/DDBJ whole genome shotgun (WGS) entry which is preliminary data.</text>
</comment>
<dbReference type="Pfam" id="PF01161">
    <property type="entry name" value="PBP"/>
    <property type="match status" value="1"/>
</dbReference>
<dbReference type="PANTHER" id="PTHR11362:SF133">
    <property type="entry name" value="LARGE RIBOSOMAL SUBUNIT PROTEIN ML38"/>
    <property type="match status" value="1"/>
</dbReference>
<dbReference type="FunFam" id="3.90.280.10:FF:000002">
    <property type="entry name" value="39S ribosomal protein L38, mitochondrial"/>
    <property type="match status" value="1"/>
</dbReference>
<dbReference type="SUPFAM" id="SSF49777">
    <property type="entry name" value="PEBP-like"/>
    <property type="match status" value="1"/>
</dbReference>
<dbReference type="InterPro" id="IPR036610">
    <property type="entry name" value="PEBP-like_sf"/>
</dbReference>
<evidence type="ECO:0000313" key="10">
    <source>
        <dbReference type="EMBL" id="KAK8770153.1"/>
    </source>
</evidence>
<dbReference type="GO" id="GO:0005762">
    <property type="term" value="C:mitochondrial large ribosomal subunit"/>
    <property type="evidence" value="ECO:0007669"/>
    <property type="project" value="TreeGrafter"/>
</dbReference>
<evidence type="ECO:0000256" key="6">
    <source>
        <dbReference type="ARBA" id="ARBA00023274"/>
    </source>
</evidence>
<evidence type="ECO:0000256" key="9">
    <source>
        <dbReference type="ARBA" id="ARBA00041206"/>
    </source>
</evidence>
<keyword evidence="4" id="KW-0175">Coiled coil</keyword>
<sequence length="444" mass="52812">MDTLKSLEEKMQALKAKEPVFEERVNIGFKVAPHSVNKQEWKRQRKIIQENKDNYDLAEKSRNGTLKIQCEKARQEWRKTYAPMHVKEVADHYGVFRDLYEFGFFHPVIPMDVLYEYDAEYFTPVHYGNIILPSEAAKAPTVLFDSEPNMLWTLVLTSLDSHLLENDKEYLHWFIGNIKGNQVPSGEVVCDYMQPFLPRGTGYHRFVFVLYKQEGLIDYSNQKLSANSTSLKERTFKTYDFYKEFENVLTPAGLAFFQCTWEDSLVDFFHKTLRPEGHAVIKIWCFQHDPEREAERQIAVHKLSGVEKEMRVPTFEYVHPPEYVPKQVLYPHKQPFNTYLDMYRDPRDIREEVYLKRLKSLNPLEDEPPMPKYPNIYKIPQGTPSWLVDEMRKERFRIGKYKDLRPFSIYPEEEYEDPKVKAWREQKEFERKWAEQKAAKSSPS</sequence>
<comment type="subcellular location">
    <subcellularLocation>
        <location evidence="1">Mitochondrion</location>
    </subcellularLocation>
</comment>
<comment type="similarity">
    <text evidence="7">Belongs to the phosphatidylethanolamine-binding protein family. Mitochondrion-specific ribosomal protein mL38 subfamily.</text>
</comment>
<reference evidence="10 11" key="1">
    <citation type="journal article" date="2023" name="Arcadia Sci">
        <title>De novo assembly of a long-read Amblyomma americanum tick genome.</title>
        <authorList>
            <person name="Chou S."/>
            <person name="Poskanzer K.E."/>
            <person name="Rollins M."/>
            <person name="Thuy-Boun P.S."/>
        </authorList>
    </citation>
    <scope>NUCLEOTIDE SEQUENCE [LARGE SCALE GENOMIC DNA]</scope>
    <source>
        <strain evidence="10">F_SG_1</strain>
        <tissue evidence="10">Salivary glands</tissue>
    </source>
</reference>
<keyword evidence="3" id="KW-0689">Ribosomal protein</keyword>
<dbReference type="CDD" id="cd00866">
    <property type="entry name" value="PEBP_euk"/>
    <property type="match status" value="1"/>
</dbReference>
<evidence type="ECO:0000256" key="5">
    <source>
        <dbReference type="ARBA" id="ARBA00023128"/>
    </source>
</evidence>
<evidence type="ECO:0000313" key="11">
    <source>
        <dbReference type="Proteomes" id="UP001321473"/>
    </source>
</evidence>
<keyword evidence="5" id="KW-0496">Mitochondrion</keyword>
<dbReference type="GO" id="GO:0005743">
    <property type="term" value="C:mitochondrial inner membrane"/>
    <property type="evidence" value="ECO:0007669"/>
    <property type="project" value="UniProtKB-ARBA"/>
</dbReference>